<dbReference type="SUPFAM" id="SSF51161">
    <property type="entry name" value="Trimeric LpxA-like enzymes"/>
    <property type="match status" value="1"/>
</dbReference>
<dbReference type="InterPro" id="IPR001451">
    <property type="entry name" value="Hexapep"/>
</dbReference>
<dbReference type="PROSITE" id="PS00101">
    <property type="entry name" value="HEXAPEP_TRANSFERASES"/>
    <property type="match status" value="1"/>
</dbReference>
<proteinExistence type="inferred from homology"/>
<dbReference type="PANTHER" id="PTHR23416">
    <property type="entry name" value="SIALIC ACID SYNTHASE-RELATED"/>
    <property type="match status" value="1"/>
</dbReference>
<dbReference type="EMBL" id="BAABBY010000005">
    <property type="protein sequence ID" value="GAA4205065.1"/>
    <property type="molecule type" value="Genomic_DNA"/>
</dbReference>
<comment type="similarity">
    <text evidence="1">Belongs to the transferase hexapeptide repeat family.</text>
</comment>
<keyword evidence="4" id="KW-0012">Acyltransferase</keyword>
<keyword evidence="2" id="KW-0808">Transferase</keyword>
<evidence type="ECO:0000256" key="2">
    <source>
        <dbReference type="ARBA" id="ARBA00022679"/>
    </source>
</evidence>
<organism evidence="5 6">
    <name type="scientific">Pedobacter jeongneungensis</name>
    <dbReference type="NCBI Taxonomy" id="947309"/>
    <lineage>
        <taxon>Bacteria</taxon>
        <taxon>Pseudomonadati</taxon>
        <taxon>Bacteroidota</taxon>
        <taxon>Sphingobacteriia</taxon>
        <taxon>Sphingobacteriales</taxon>
        <taxon>Sphingobacteriaceae</taxon>
        <taxon>Pedobacter</taxon>
    </lineage>
</organism>
<evidence type="ECO:0008006" key="7">
    <source>
        <dbReference type="Google" id="ProtNLM"/>
    </source>
</evidence>
<evidence type="ECO:0000256" key="1">
    <source>
        <dbReference type="ARBA" id="ARBA00007274"/>
    </source>
</evidence>
<evidence type="ECO:0000256" key="4">
    <source>
        <dbReference type="ARBA" id="ARBA00023315"/>
    </source>
</evidence>
<evidence type="ECO:0000313" key="6">
    <source>
        <dbReference type="Proteomes" id="UP001501772"/>
    </source>
</evidence>
<gene>
    <name evidence="5" type="ORF">GCM10022289_23990</name>
</gene>
<name>A0ABP8BFF8_9SPHI</name>
<comment type="caution">
    <text evidence="5">The sequence shown here is derived from an EMBL/GenBank/DDBJ whole genome shotgun (WGS) entry which is preliminary data.</text>
</comment>
<dbReference type="PANTHER" id="PTHR23416:SF23">
    <property type="entry name" value="ACETYLTRANSFERASE C18B11.09C-RELATED"/>
    <property type="match status" value="1"/>
</dbReference>
<sequence length="203" mass="22166">MSIKSISKKIAALTLNKIISRIYIKQRILKYKLLSNCKTIIGKPILTTPMLALGQGIVRFGENVNLGVYGSPNFFNSYIYIEARNTSSSIVFGDNIYINNNASFISEGAGIVIKNDVLIGPNFSVFDSDFHEIDPNKRLSGKHITREVIINENVFIGSNVTILKGVEIGRNSVIASGSVVTKSVEANIIAGGNPCKFIKQLNV</sequence>
<dbReference type="Pfam" id="PF00132">
    <property type="entry name" value="Hexapep"/>
    <property type="match status" value="1"/>
</dbReference>
<dbReference type="Proteomes" id="UP001501772">
    <property type="component" value="Unassembled WGS sequence"/>
</dbReference>
<dbReference type="InterPro" id="IPR011004">
    <property type="entry name" value="Trimer_LpxA-like_sf"/>
</dbReference>
<keyword evidence="6" id="KW-1185">Reference proteome</keyword>
<dbReference type="InterPro" id="IPR018357">
    <property type="entry name" value="Hexapep_transf_CS"/>
</dbReference>
<accession>A0ABP8BFF8</accession>
<reference evidence="6" key="1">
    <citation type="journal article" date="2019" name="Int. J. Syst. Evol. Microbiol.">
        <title>The Global Catalogue of Microorganisms (GCM) 10K type strain sequencing project: providing services to taxonomists for standard genome sequencing and annotation.</title>
        <authorList>
            <consortium name="The Broad Institute Genomics Platform"/>
            <consortium name="The Broad Institute Genome Sequencing Center for Infectious Disease"/>
            <person name="Wu L."/>
            <person name="Ma J."/>
        </authorList>
    </citation>
    <scope>NUCLEOTIDE SEQUENCE [LARGE SCALE GENOMIC DNA]</scope>
    <source>
        <strain evidence="6">JCM 17626</strain>
    </source>
</reference>
<dbReference type="InterPro" id="IPR051159">
    <property type="entry name" value="Hexapeptide_acetyltransf"/>
</dbReference>
<dbReference type="Gene3D" id="2.160.10.10">
    <property type="entry name" value="Hexapeptide repeat proteins"/>
    <property type="match status" value="1"/>
</dbReference>
<evidence type="ECO:0000313" key="5">
    <source>
        <dbReference type="EMBL" id="GAA4205065.1"/>
    </source>
</evidence>
<dbReference type="RefSeq" id="WP_344851692.1">
    <property type="nucleotide sequence ID" value="NZ_BAABBY010000005.1"/>
</dbReference>
<keyword evidence="3" id="KW-0677">Repeat</keyword>
<protein>
    <recommendedName>
        <fullName evidence="7">Acyltransferase</fullName>
    </recommendedName>
</protein>
<evidence type="ECO:0000256" key="3">
    <source>
        <dbReference type="ARBA" id="ARBA00022737"/>
    </source>
</evidence>